<dbReference type="HOGENOM" id="CLU_2747667_0_0_1"/>
<proteinExistence type="predicted"/>
<organism evidence="1 2">
    <name type="scientific">Setaria italica</name>
    <name type="common">Foxtail millet</name>
    <name type="synonym">Panicum italicum</name>
    <dbReference type="NCBI Taxonomy" id="4555"/>
    <lineage>
        <taxon>Eukaryota</taxon>
        <taxon>Viridiplantae</taxon>
        <taxon>Streptophyta</taxon>
        <taxon>Embryophyta</taxon>
        <taxon>Tracheophyta</taxon>
        <taxon>Spermatophyta</taxon>
        <taxon>Magnoliopsida</taxon>
        <taxon>Liliopsida</taxon>
        <taxon>Poales</taxon>
        <taxon>Poaceae</taxon>
        <taxon>PACMAD clade</taxon>
        <taxon>Panicoideae</taxon>
        <taxon>Panicodae</taxon>
        <taxon>Paniceae</taxon>
        <taxon>Cenchrinae</taxon>
        <taxon>Setaria</taxon>
    </lineage>
</organism>
<sequence length="71" mass="7944">GGLQRTDRAITTCHLPYLEPWSTEQTKVSSSLDTTSMLSITTQALCRIICLYQESSTRAIVTRTNNKPINK</sequence>
<reference evidence="2" key="1">
    <citation type="journal article" date="2012" name="Nat. Biotechnol.">
        <title>Reference genome sequence of the model plant Setaria.</title>
        <authorList>
            <person name="Bennetzen J.L."/>
            <person name="Schmutz J."/>
            <person name="Wang H."/>
            <person name="Percifield R."/>
            <person name="Hawkins J."/>
            <person name="Pontaroli A.C."/>
            <person name="Estep M."/>
            <person name="Feng L."/>
            <person name="Vaughn J.N."/>
            <person name="Grimwood J."/>
            <person name="Jenkins J."/>
            <person name="Barry K."/>
            <person name="Lindquist E."/>
            <person name="Hellsten U."/>
            <person name="Deshpande S."/>
            <person name="Wang X."/>
            <person name="Wu X."/>
            <person name="Mitros T."/>
            <person name="Triplett J."/>
            <person name="Yang X."/>
            <person name="Ye C.Y."/>
            <person name="Mauro-Herrera M."/>
            <person name="Wang L."/>
            <person name="Li P."/>
            <person name="Sharma M."/>
            <person name="Sharma R."/>
            <person name="Ronald P.C."/>
            <person name="Panaud O."/>
            <person name="Kellogg E.A."/>
            <person name="Brutnell T.P."/>
            <person name="Doust A.N."/>
            <person name="Tuskan G.A."/>
            <person name="Rokhsar D."/>
            <person name="Devos K.M."/>
        </authorList>
    </citation>
    <scope>NUCLEOTIDE SEQUENCE [LARGE SCALE GENOMIC DNA]</scope>
    <source>
        <strain evidence="2">cv. Yugu1</strain>
    </source>
</reference>
<keyword evidence="2" id="KW-1185">Reference proteome</keyword>
<dbReference type="InParanoid" id="K4AJE1"/>
<dbReference type="EnsemblPlants" id="KQK89460">
    <property type="protein sequence ID" value="KQK89460"/>
    <property type="gene ID" value="SETIT_039008mg"/>
</dbReference>
<evidence type="ECO:0000313" key="2">
    <source>
        <dbReference type="Proteomes" id="UP000004995"/>
    </source>
</evidence>
<reference evidence="1" key="2">
    <citation type="submission" date="2018-08" db="UniProtKB">
        <authorList>
            <consortium name="EnsemblPlants"/>
        </authorList>
    </citation>
    <scope>IDENTIFICATION</scope>
    <source>
        <strain evidence="1">Yugu1</strain>
    </source>
</reference>
<evidence type="ECO:0000313" key="1">
    <source>
        <dbReference type="EnsemblPlants" id="KQK89460"/>
    </source>
</evidence>
<protein>
    <submittedName>
        <fullName evidence="1">Uncharacterized protein</fullName>
    </submittedName>
</protein>
<dbReference type="EMBL" id="AGNK02005723">
    <property type="status" value="NOT_ANNOTATED_CDS"/>
    <property type="molecule type" value="Genomic_DNA"/>
</dbReference>
<dbReference type="Proteomes" id="UP000004995">
    <property type="component" value="Unassembled WGS sequence"/>
</dbReference>
<accession>K4AJE1</accession>
<name>K4AJE1_SETIT</name>
<dbReference type="AlphaFoldDB" id="K4AJE1"/>
<dbReference type="Gramene" id="KQK89460">
    <property type="protein sequence ID" value="KQK89460"/>
    <property type="gene ID" value="SETIT_039008mg"/>
</dbReference>